<dbReference type="RefSeq" id="WP_245030082.1">
    <property type="nucleotide sequence ID" value="NZ_CP095075.1"/>
</dbReference>
<dbReference type="Proteomes" id="UP000830326">
    <property type="component" value="Chromosome"/>
</dbReference>
<dbReference type="SUPFAM" id="SSF53474">
    <property type="entry name" value="alpha/beta-Hydrolases"/>
    <property type="match status" value="1"/>
</dbReference>
<dbReference type="InterPro" id="IPR000073">
    <property type="entry name" value="AB_hydrolase_1"/>
</dbReference>
<dbReference type="InterPro" id="IPR000639">
    <property type="entry name" value="Epox_hydrolase-like"/>
</dbReference>
<keyword evidence="4" id="KW-1185">Reference proteome</keyword>
<proteinExistence type="predicted"/>
<organism evidence="3 4">
    <name type="scientific">Halobacillus amylolyticus</name>
    <dbReference type="NCBI Taxonomy" id="2932259"/>
    <lineage>
        <taxon>Bacteria</taxon>
        <taxon>Bacillati</taxon>
        <taxon>Bacillota</taxon>
        <taxon>Bacilli</taxon>
        <taxon>Bacillales</taxon>
        <taxon>Bacillaceae</taxon>
        <taxon>Halobacillus</taxon>
    </lineage>
</organism>
<dbReference type="PRINTS" id="PR00111">
    <property type="entry name" value="ABHYDROLASE"/>
</dbReference>
<evidence type="ECO:0000313" key="3">
    <source>
        <dbReference type="EMBL" id="UOR10760.1"/>
    </source>
</evidence>
<dbReference type="Gene3D" id="3.40.50.1820">
    <property type="entry name" value="alpha/beta hydrolase"/>
    <property type="match status" value="1"/>
</dbReference>
<evidence type="ECO:0000256" key="1">
    <source>
        <dbReference type="ARBA" id="ARBA00022801"/>
    </source>
</evidence>
<dbReference type="PANTHER" id="PTHR43798:SF31">
    <property type="entry name" value="AB HYDROLASE SUPERFAMILY PROTEIN YCLE"/>
    <property type="match status" value="1"/>
</dbReference>
<name>A0ABY4HBH5_9BACI</name>
<reference evidence="3" key="1">
    <citation type="submission" date="2022-04" db="EMBL/GenBank/DDBJ databases">
        <title>Halobacillus sp. isolated from saltern.</title>
        <authorList>
            <person name="Won M."/>
            <person name="Lee C.-M."/>
            <person name="Woen H.-Y."/>
            <person name="Kwon S.-W."/>
        </authorList>
    </citation>
    <scope>NUCLEOTIDE SEQUENCE</scope>
    <source>
        <strain evidence="3">SSHM10-5</strain>
    </source>
</reference>
<evidence type="ECO:0000259" key="2">
    <source>
        <dbReference type="Pfam" id="PF00561"/>
    </source>
</evidence>
<accession>A0ABY4HBH5</accession>
<feature type="domain" description="AB hydrolase-1" evidence="2">
    <location>
        <begin position="23"/>
        <end position="254"/>
    </location>
</feature>
<evidence type="ECO:0000313" key="4">
    <source>
        <dbReference type="Proteomes" id="UP000830326"/>
    </source>
</evidence>
<keyword evidence="1 3" id="KW-0378">Hydrolase</keyword>
<sequence length="267" mass="30356">MAHYIEVDQNVQLFVQDIGEGQPIVFIHGWPVNHEMFEYQMNELPQNGYRFIGIDLRGFGKSDKPAFGYDYDTLAHDIKVIVEYLQLENFYLAGFSMGGPIAIRYATKHANDQFARLLLIGAAAPSFTQRDNYSYGMKKEEVDGLIEAIKEDRPAALKDFGGNFYHSDTSEALNQWFLDLGLRASAHGTIASAEALRDEDLRGELEEVKVPTLLMHGKKDQICDYEFSLQLKEGIRNSTLISFEESGHGLIYDEKEKFNTELLKLLK</sequence>
<dbReference type="InterPro" id="IPR050266">
    <property type="entry name" value="AB_hydrolase_sf"/>
</dbReference>
<dbReference type="Pfam" id="PF00561">
    <property type="entry name" value="Abhydrolase_1"/>
    <property type="match status" value="1"/>
</dbReference>
<dbReference type="EMBL" id="CP095075">
    <property type="protein sequence ID" value="UOR10760.1"/>
    <property type="molecule type" value="Genomic_DNA"/>
</dbReference>
<dbReference type="GO" id="GO:0016787">
    <property type="term" value="F:hydrolase activity"/>
    <property type="evidence" value="ECO:0007669"/>
    <property type="project" value="UniProtKB-KW"/>
</dbReference>
<dbReference type="InterPro" id="IPR029058">
    <property type="entry name" value="AB_hydrolase_fold"/>
</dbReference>
<dbReference type="PANTHER" id="PTHR43798">
    <property type="entry name" value="MONOACYLGLYCEROL LIPASE"/>
    <property type="match status" value="1"/>
</dbReference>
<dbReference type="PRINTS" id="PR00412">
    <property type="entry name" value="EPOXHYDRLASE"/>
</dbReference>
<protein>
    <submittedName>
        <fullName evidence="3">Alpha/beta hydrolase</fullName>
    </submittedName>
</protein>
<gene>
    <name evidence="3" type="ORF">MUO15_14115</name>
</gene>